<dbReference type="SMART" id="SM00316">
    <property type="entry name" value="S1"/>
    <property type="match status" value="1"/>
</dbReference>
<gene>
    <name evidence="8 11" type="primary">rnr</name>
    <name evidence="11" type="ORF">H8S45_11270</name>
</gene>
<dbReference type="InterPro" id="IPR004476">
    <property type="entry name" value="RNase_II/RNase_R"/>
</dbReference>
<reference evidence="11" key="1">
    <citation type="submission" date="2020-08" db="EMBL/GenBank/DDBJ databases">
        <title>Genome public.</title>
        <authorList>
            <person name="Liu C."/>
            <person name="Sun Q."/>
        </authorList>
    </citation>
    <scope>NUCLEOTIDE SEQUENCE</scope>
    <source>
        <strain evidence="11">NSJ-28</strain>
    </source>
</reference>
<dbReference type="InterPro" id="IPR040476">
    <property type="entry name" value="CSD2"/>
</dbReference>
<protein>
    <recommendedName>
        <fullName evidence="8">Ribonuclease R</fullName>
        <shortName evidence="8">RNase R</shortName>
        <ecNumber evidence="8">3.1.13.1</ecNumber>
    </recommendedName>
</protein>
<evidence type="ECO:0000256" key="6">
    <source>
        <dbReference type="ARBA" id="ARBA00022839"/>
    </source>
</evidence>
<dbReference type="InterPro" id="IPR003029">
    <property type="entry name" value="S1_domain"/>
</dbReference>
<evidence type="ECO:0000259" key="10">
    <source>
        <dbReference type="PROSITE" id="PS50126"/>
    </source>
</evidence>
<dbReference type="InterPro" id="IPR011129">
    <property type="entry name" value="CSD"/>
</dbReference>
<comment type="caution">
    <text evidence="11">The sequence shown here is derived from an EMBL/GenBank/DDBJ whole genome shotgun (WGS) entry which is preliminary data.</text>
</comment>
<evidence type="ECO:0000256" key="4">
    <source>
        <dbReference type="ARBA" id="ARBA00022722"/>
    </source>
</evidence>
<dbReference type="PROSITE" id="PS50126">
    <property type="entry name" value="S1"/>
    <property type="match status" value="1"/>
</dbReference>
<sequence>MQDHALESRLLSLLTQPMRLDELRRALPEAGKQEVKDALDRLTADGAVMKNKKNRFAVSAHYGCVTGTYLATERAFAFVTPDVAEGEPRPDDLFIPPNASGGAWHGDRVLVKLSERKNGRGRREAAVVRVLRRADRELTGALVQRGNAFFVQPTSKKYPEITIDRHDLGDARPGDRVAVSISYYGDEKSAPQGVVQADLGEDGTMEASIAAILHENGVFNAFPDEVLRQADAIPQTVDLAAAGERLDLRDKLIFTIDGDDAKDFDDAVSLEPLENGHYLLGVHIADVSHYVTQGSPLDQEAYRRGTSVYYPGHVVPMLPFALSHGICSLNPGVDRLTFSALLEVDRDGRRYRASFAKSVIRSQARMTYNKVNRILAGDAALREEYAFLVPTAEKMNGLAHALYQRRIERGALELDIPEAQITVDETGNPVDICFRERGESEKLIEEFMLQANEAVAEFMCKRGQPTVYRVHENPDPEKLRVFAQFARPFGYRIDPGKPEDTFQFQAVLRGVKNDPRQRILPTLLLRSLARARYADDCIGHYGLKAKFYLHFTSPIRRYPDLVAHRMLQKALAGEAFTAADQNACEEAAAQSTTREQAADNCERDIDKLFIAAYMKPFVGEEFDAEVSGVQAFGIFVALENGCEGLIRIELLTGDYYQYDEQHMALQGRHTGKRFTIGTPLRVRLLAASEVTGQIDFAPAEGSLPTADVPAVPPARERTDEPRGNRAQRRRGARGGKSRKKPPTRKRR</sequence>
<name>A0A923LY07_9FIRM</name>
<comment type="catalytic activity">
    <reaction evidence="1 8">
        <text>Exonucleolytic cleavage in the 3'- to 5'-direction to yield nucleoside 5'-phosphates.</text>
        <dbReference type="EC" id="3.1.13.1"/>
    </reaction>
</comment>
<evidence type="ECO:0000256" key="2">
    <source>
        <dbReference type="ARBA" id="ARBA00004496"/>
    </source>
</evidence>
<dbReference type="InterPro" id="IPR001900">
    <property type="entry name" value="RNase_II/R"/>
</dbReference>
<dbReference type="GO" id="GO:0003723">
    <property type="term" value="F:RNA binding"/>
    <property type="evidence" value="ECO:0007669"/>
    <property type="project" value="UniProtKB-UniRule"/>
</dbReference>
<dbReference type="EMBL" id="JACOPL010000010">
    <property type="protein sequence ID" value="MBC5726037.1"/>
    <property type="molecule type" value="Genomic_DNA"/>
</dbReference>
<proteinExistence type="inferred from homology"/>
<dbReference type="InterPro" id="IPR050180">
    <property type="entry name" value="RNR_Ribonuclease"/>
</dbReference>
<dbReference type="RefSeq" id="WP_054327993.1">
    <property type="nucleotide sequence ID" value="NZ_JACOPL010000010.1"/>
</dbReference>
<keyword evidence="4 8" id="KW-0540">Nuclease</keyword>
<dbReference type="PANTHER" id="PTHR23355:SF9">
    <property type="entry name" value="DIS3-LIKE EXONUCLEASE 2"/>
    <property type="match status" value="1"/>
</dbReference>
<dbReference type="EC" id="3.1.13.1" evidence="8"/>
<evidence type="ECO:0000313" key="12">
    <source>
        <dbReference type="Proteomes" id="UP000606499"/>
    </source>
</evidence>
<dbReference type="Pfam" id="PF17876">
    <property type="entry name" value="CSD2"/>
    <property type="match status" value="1"/>
</dbReference>
<evidence type="ECO:0000256" key="5">
    <source>
        <dbReference type="ARBA" id="ARBA00022801"/>
    </source>
</evidence>
<comment type="function">
    <text evidence="8">3'-5' exoribonuclease that releases 5'-nucleoside monophosphates and is involved in maturation of structured RNAs.</text>
</comment>
<feature type="compositionally biased region" description="Basic residues" evidence="9">
    <location>
        <begin position="725"/>
        <end position="747"/>
    </location>
</feature>
<feature type="region of interest" description="Disordered" evidence="9">
    <location>
        <begin position="698"/>
        <end position="747"/>
    </location>
</feature>
<dbReference type="NCBIfam" id="TIGR00358">
    <property type="entry name" value="3_prime_RNase"/>
    <property type="match status" value="1"/>
</dbReference>
<dbReference type="GO" id="GO:0006402">
    <property type="term" value="P:mRNA catabolic process"/>
    <property type="evidence" value="ECO:0007669"/>
    <property type="project" value="TreeGrafter"/>
</dbReference>
<evidence type="ECO:0000256" key="9">
    <source>
        <dbReference type="SAM" id="MobiDB-lite"/>
    </source>
</evidence>
<dbReference type="InterPro" id="IPR013223">
    <property type="entry name" value="RNase_B_OB_dom"/>
</dbReference>
<keyword evidence="3 8" id="KW-0963">Cytoplasm</keyword>
<evidence type="ECO:0000256" key="8">
    <source>
        <dbReference type="HAMAP-Rule" id="MF_01895"/>
    </source>
</evidence>
<dbReference type="NCBIfam" id="TIGR02063">
    <property type="entry name" value="RNase_R"/>
    <property type="match status" value="1"/>
</dbReference>
<dbReference type="PANTHER" id="PTHR23355">
    <property type="entry name" value="RIBONUCLEASE"/>
    <property type="match status" value="1"/>
</dbReference>
<dbReference type="GO" id="GO:0008859">
    <property type="term" value="F:exoribonuclease II activity"/>
    <property type="evidence" value="ECO:0007669"/>
    <property type="project" value="UniProtKB-UniRule"/>
</dbReference>
<feature type="domain" description="S1 motif" evidence="10">
    <location>
        <begin position="619"/>
        <end position="699"/>
    </location>
</feature>
<dbReference type="AlphaFoldDB" id="A0A923LY07"/>
<dbReference type="HAMAP" id="MF_01895">
    <property type="entry name" value="RNase_R"/>
    <property type="match status" value="1"/>
</dbReference>
<dbReference type="InterPro" id="IPR022966">
    <property type="entry name" value="RNase_II/R_CS"/>
</dbReference>
<dbReference type="PROSITE" id="PS01175">
    <property type="entry name" value="RIBONUCLEASE_II"/>
    <property type="match status" value="1"/>
</dbReference>
<dbReference type="InterPro" id="IPR012340">
    <property type="entry name" value="NA-bd_OB-fold"/>
</dbReference>
<dbReference type="Pfam" id="PF08206">
    <property type="entry name" value="OB_RNB"/>
    <property type="match status" value="1"/>
</dbReference>
<dbReference type="SUPFAM" id="SSF50249">
    <property type="entry name" value="Nucleic acid-binding proteins"/>
    <property type="match status" value="4"/>
</dbReference>
<dbReference type="Pfam" id="PF00575">
    <property type="entry name" value="S1"/>
    <property type="match status" value="1"/>
</dbReference>
<dbReference type="CDD" id="cd04471">
    <property type="entry name" value="S1_RNase_R"/>
    <property type="match status" value="1"/>
</dbReference>
<keyword evidence="7 8" id="KW-0694">RNA-binding</keyword>
<keyword evidence="12" id="KW-1185">Reference proteome</keyword>
<evidence type="ECO:0000256" key="1">
    <source>
        <dbReference type="ARBA" id="ARBA00001849"/>
    </source>
</evidence>
<keyword evidence="5 8" id="KW-0378">Hydrolase</keyword>
<comment type="similarity">
    <text evidence="8">Belongs to the RNR ribonuclease family. RNase R subfamily.</text>
</comment>
<evidence type="ECO:0000313" key="11">
    <source>
        <dbReference type="EMBL" id="MBC5726037.1"/>
    </source>
</evidence>
<dbReference type="Gene3D" id="2.40.50.140">
    <property type="entry name" value="Nucleic acid-binding proteins"/>
    <property type="match status" value="2"/>
</dbReference>
<keyword evidence="6 8" id="KW-0269">Exonuclease</keyword>
<organism evidence="11 12">
    <name type="scientific">Agathobaculum faecis</name>
    <dbReference type="NCBI Taxonomy" id="2763013"/>
    <lineage>
        <taxon>Bacteria</taxon>
        <taxon>Bacillati</taxon>
        <taxon>Bacillota</taxon>
        <taxon>Clostridia</taxon>
        <taxon>Eubacteriales</taxon>
        <taxon>Butyricicoccaceae</taxon>
        <taxon>Agathobaculum</taxon>
    </lineage>
</organism>
<evidence type="ECO:0000256" key="7">
    <source>
        <dbReference type="ARBA" id="ARBA00022884"/>
    </source>
</evidence>
<evidence type="ECO:0000256" key="3">
    <source>
        <dbReference type="ARBA" id="ARBA00022490"/>
    </source>
</evidence>
<feature type="compositionally biased region" description="Basic and acidic residues" evidence="9">
    <location>
        <begin position="714"/>
        <end position="723"/>
    </location>
</feature>
<dbReference type="Pfam" id="PF00773">
    <property type="entry name" value="RNB"/>
    <property type="match status" value="1"/>
</dbReference>
<accession>A0A923LY07</accession>
<dbReference type="GO" id="GO:0005829">
    <property type="term" value="C:cytosol"/>
    <property type="evidence" value="ECO:0007669"/>
    <property type="project" value="TreeGrafter"/>
</dbReference>
<comment type="subcellular location">
    <subcellularLocation>
        <location evidence="2 8">Cytoplasm</location>
    </subcellularLocation>
</comment>
<dbReference type="SMART" id="SM00955">
    <property type="entry name" value="RNB"/>
    <property type="match status" value="1"/>
</dbReference>
<dbReference type="InterPro" id="IPR011805">
    <property type="entry name" value="RNase_R"/>
</dbReference>
<dbReference type="SMART" id="SM00357">
    <property type="entry name" value="CSP"/>
    <property type="match status" value="1"/>
</dbReference>
<dbReference type="Proteomes" id="UP000606499">
    <property type="component" value="Unassembled WGS sequence"/>
</dbReference>